<keyword evidence="5" id="KW-0732">Signal</keyword>
<keyword evidence="4" id="KW-1133">Transmembrane helix</keyword>
<evidence type="ECO:0000256" key="3">
    <source>
        <dbReference type="ARBA" id="ARBA00022679"/>
    </source>
</evidence>
<evidence type="ECO:0000256" key="2">
    <source>
        <dbReference type="ARBA" id="ARBA00022676"/>
    </source>
</evidence>
<protein>
    <submittedName>
        <fullName evidence="6">UDP-glucuronosyltransferase 1-2</fullName>
    </submittedName>
</protein>
<dbReference type="FunFam" id="3.40.50.2000:FF:000050">
    <property type="entry name" value="UDP-glucuronosyltransferase"/>
    <property type="match status" value="1"/>
</dbReference>
<keyword evidence="7" id="KW-1185">Reference proteome</keyword>
<dbReference type="PANTHER" id="PTHR48043">
    <property type="entry name" value="EG:EG0003.4 PROTEIN-RELATED"/>
    <property type="match status" value="1"/>
</dbReference>
<dbReference type="Proteomes" id="UP001500889">
    <property type="component" value="Chromosome U"/>
</dbReference>
<dbReference type="Gene3D" id="3.40.50.2000">
    <property type="entry name" value="Glycogen Phosphorylase B"/>
    <property type="match status" value="2"/>
</dbReference>
<reference evidence="6 7" key="1">
    <citation type="submission" date="2024-02" db="EMBL/GenBank/DDBJ databases">
        <title>A chromosome-level genome assembly of Drosophila madeirensis, a fruit fly species endemic to Madeira island.</title>
        <authorList>
            <person name="Tomihara K."/>
            <person name="Llopart A."/>
            <person name="Yamamoto D."/>
        </authorList>
    </citation>
    <scope>NUCLEOTIDE SEQUENCE [LARGE SCALE GENOMIC DNA]</scope>
    <source>
        <strain evidence="6 7">RF1</strain>
    </source>
</reference>
<comment type="similarity">
    <text evidence="1">Belongs to the UDP-glycosyltransferase family.</text>
</comment>
<keyword evidence="3" id="KW-0808">Transferase</keyword>
<dbReference type="InterPro" id="IPR050271">
    <property type="entry name" value="UDP-glycosyltransferase"/>
</dbReference>
<keyword evidence="2" id="KW-0328">Glycosyltransferase</keyword>
<dbReference type="GO" id="GO:0008194">
    <property type="term" value="F:UDP-glycosyltransferase activity"/>
    <property type="evidence" value="ECO:0007669"/>
    <property type="project" value="InterPro"/>
</dbReference>
<evidence type="ECO:0000313" key="6">
    <source>
        <dbReference type="EMBL" id="BFF96221.1"/>
    </source>
</evidence>
<dbReference type="SUPFAM" id="SSF53756">
    <property type="entry name" value="UDP-Glycosyltransferase/glycogen phosphorylase"/>
    <property type="match status" value="1"/>
</dbReference>
<dbReference type="EMBL" id="AP029264">
    <property type="protein sequence ID" value="BFF96221.1"/>
    <property type="molecule type" value="Genomic_DNA"/>
</dbReference>
<organism evidence="6 7">
    <name type="scientific">Drosophila madeirensis</name>
    <name type="common">Fruit fly</name>
    <dbReference type="NCBI Taxonomy" id="30013"/>
    <lineage>
        <taxon>Eukaryota</taxon>
        <taxon>Metazoa</taxon>
        <taxon>Ecdysozoa</taxon>
        <taxon>Arthropoda</taxon>
        <taxon>Hexapoda</taxon>
        <taxon>Insecta</taxon>
        <taxon>Pterygota</taxon>
        <taxon>Neoptera</taxon>
        <taxon>Endopterygota</taxon>
        <taxon>Diptera</taxon>
        <taxon>Brachycera</taxon>
        <taxon>Muscomorpha</taxon>
        <taxon>Ephydroidea</taxon>
        <taxon>Drosophilidae</taxon>
        <taxon>Drosophila</taxon>
        <taxon>Sophophora</taxon>
    </lineage>
</organism>
<feature type="signal peptide" evidence="5">
    <location>
        <begin position="1"/>
        <end position="24"/>
    </location>
</feature>
<feature type="chain" id="PRO_5043459848" evidence="5">
    <location>
        <begin position="25"/>
        <end position="557"/>
    </location>
</feature>
<dbReference type="PANTHER" id="PTHR48043:SF114">
    <property type="entry name" value="IP04436P-RELATED"/>
    <property type="match status" value="1"/>
</dbReference>
<evidence type="ECO:0000256" key="1">
    <source>
        <dbReference type="ARBA" id="ARBA00009995"/>
    </source>
</evidence>
<accession>A0AAU9FJY2</accession>
<keyword evidence="4" id="KW-0472">Membrane</keyword>
<dbReference type="InterPro" id="IPR002213">
    <property type="entry name" value="UDP_glucos_trans"/>
</dbReference>
<dbReference type="CDD" id="cd03784">
    <property type="entry name" value="GT1_Gtf-like"/>
    <property type="match status" value="1"/>
</dbReference>
<name>A0AAU9FJY2_DROMD</name>
<dbReference type="Pfam" id="PF00201">
    <property type="entry name" value="UDPGT"/>
    <property type="match status" value="1"/>
</dbReference>
<evidence type="ECO:0000313" key="7">
    <source>
        <dbReference type="Proteomes" id="UP001500889"/>
    </source>
</evidence>
<proteinExistence type="inferred from homology"/>
<gene>
    <name evidence="6" type="ORF">DMAD_13463</name>
</gene>
<feature type="transmembrane region" description="Helical" evidence="4">
    <location>
        <begin position="496"/>
        <end position="519"/>
    </location>
</feature>
<evidence type="ECO:0000256" key="4">
    <source>
        <dbReference type="SAM" id="Phobius"/>
    </source>
</evidence>
<evidence type="ECO:0000256" key="5">
    <source>
        <dbReference type="SAM" id="SignalP"/>
    </source>
</evidence>
<keyword evidence="4" id="KW-0812">Transmembrane</keyword>
<dbReference type="AlphaFoldDB" id="A0AAU9FJY2"/>
<sequence>MTTWWCRISRSVLITLWLSLLVAGAPPAALGGNVLAVYPHFGFSHFKVVMPILSELARRGHNLTVISYVKHPQAAEWANYEQLLISQPGEDQSSTTINLVPLTEHTPTRSLGTLFREYLALHSEGQKSCERLYASGHVETVFKRHQTQPYDLLLTEYFNSDCQLALAKLMNLPIIGLSTCALMPYYYDRIDLPDTPSFIQSEFVGFAGALSWDERLVNFIQAKVLKLLYRYHSNRADNALVRRHLGIDMDVDEVARTQTAFIFGNQHYSLMGSRPQSLQFIEVGGVHLTSQAKQELPTNIAQFIDQSEVPIIFFSWGSMVRISSIDEDKLAAIVEALERQPLRVIWKWEADEKPQLDADKFLFVKWAPQLALLCHPRVELFWAHGGLLGTTESVHCGKPMLVTPIYGDQFLNAFSVQNRGMGLKLDYQYISVERVSQALKNLSNTNYATRSVGISKIFNQRQNSPLESAVWCVEHVIQHGLLAAEMLQSPGIELKWYVYHSLDSVCVIIVVLLALAYSLHHFSSGRPSKPYNGNRRRKSKRSVLKANILAFVIAINI</sequence>